<dbReference type="InterPro" id="IPR001347">
    <property type="entry name" value="SIS_dom"/>
</dbReference>
<evidence type="ECO:0000256" key="2">
    <source>
        <dbReference type="ARBA" id="ARBA00023125"/>
    </source>
</evidence>
<dbReference type="SUPFAM" id="SSF46689">
    <property type="entry name" value="Homeodomain-like"/>
    <property type="match status" value="1"/>
</dbReference>
<dbReference type="RefSeq" id="WP_168776191.1">
    <property type="nucleotide sequence ID" value="NZ_JAABNR010000022.1"/>
</dbReference>
<feature type="domain" description="HTH rpiR-type" evidence="4">
    <location>
        <begin position="1"/>
        <end position="77"/>
    </location>
</feature>
<evidence type="ECO:0000256" key="1">
    <source>
        <dbReference type="ARBA" id="ARBA00023015"/>
    </source>
</evidence>
<dbReference type="InterPro" id="IPR009057">
    <property type="entry name" value="Homeodomain-like_sf"/>
</dbReference>
<comment type="caution">
    <text evidence="6">The sequence shown here is derived from an EMBL/GenBank/DDBJ whole genome shotgun (WGS) entry which is preliminary data.</text>
</comment>
<dbReference type="Gene3D" id="1.10.10.10">
    <property type="entry name" value="Winged helix-like DNA-binding domain superfamily/Winged helix DNA-binding domain"/>
    <property type="match status" value="1"/>
</dbReference>
<dbReference type="Pfam" id="PF01380">
    <property type="entry name" value="SIS"/>
    <property type="match status" value="1"/>
</dbReference>
<dbReference type="InterPro" id="IPR047640">
    <property type="entry name" value="RpiR-like"/>
</dbReference>
<protein>
    <submittedName>
        <fullName evidence="6">SIS domain-containing protein</fullName>
    </submittedName>
</protein>
<dbReference type="GO" id="GO:0003677">
    <property type="term" value="F:DNA binding"/>
    <property type="evidence" value="ECO:0007669"/>
    <property type="project" value="UniProtKB-KW"/>
</dbReference>
<dbReference type="PROSITE" id="PS51071">
    <property type="entry name" value="HTH_RPIR"/>
    <property type="match status" value="1"/>
</dbReference>
<organism evidence="6 7">
    <name type="scientific">Stagnihabitans tardus</name>
    <dbReference type="NCBI Taxonomy" id="2699202"/>
    <lineage>
        <taxon>Bacteria</taxon>
        <taxon>Pseudomonadati</taxon>
        <taxon>Pseudomonadota</taxon>
        <taxon>Alphaproteobacteria</taxon>
        <taxon>Rhodobacterales</taxon>
        <taxon>Paracoccaceae</taxon>
        <taxon>Stagnihabitans</taxon>
    </lineage>
</organism>
<accession>A0AAE5BTS9</accession>
<dbReference type="Pfam" id="PF01418">
    <property type="entry name" value="HTH_6"/>
    <property type="match status" value="1"/>
</dbReference>
<dbReference type="AlphaFoldDB" id="A0AAE5BTS9"/>
<dbReference type="InterPro" id="IPR036388">
    <property type="entry name" value="WH-like_DNA-bd_sf"/>
</dbReference>
<dbReference type="PROSITE" id="PS51464">
    <property type="entry name" value="SIS"/>
    <property type="match status" value="1"/>
</dbReference>
<dbReference type="GO" id="GO:0003700">
    <property type="term" value="F:DNA-binding transcription factor activity"/>
    <property type="evidence" value="ECO:0007669"/>
    <property type="project" value="InterPro"/>
</dbReference>
<keyword evidence="1" id="KW-0805">Transcription regulation</keyword>
<proteinExistence type="predicted"/>
<keyword evidence="7" id="KW-1185">Reference proteome</keyword>
<dbReference type="CDD" id="cd05013">
    <property type="entry name" value="SIS_RpiR"/>
    <property type="match status" value="1"/>
</dbReference>
<keyword evidence="2" id="KW-0238">DNA-binding</keyword>
<name>A0AAE5BTS9_9RHOB</name>
<gene>
    <name evidence="6" type="ORF">GV832_17515</name>
</gene>
<dbReference type="GO" id="GO:0097367">
    <property type="term" value="F:carbohydrate derivative binding"/>
    <property type="evidence" value="ECO:0007669"/>
    <property type="project" value="InterPro"/>
</dbReference>
<evidence type="ECO:0000256" key="3">
    <source>
        <dbReference type="ARBA" id="ARBA00023163"/>
    </source>
</evidence>
<dbReference type="InterPro" id="IPR000281">
    <property type="entry name" value="HTH_RpiR"/>
</dbReference>
<dbReference type="Gene3D" id="3.40.50.10490">
    <property type="entry name" value="Glucose-6-phosphate isomerase like protein, domain 1"/>
    <property type="match status" value="1"/>
</dbReference>
<sequence length="288" mass="31155">MSVVDRINDTYPELRNAEKIVADYILSNLSRRFDKSITDLAKAVGVSEATISRLSRSLGYSGYQDLKLSIAAGGAYDEVIPNLPAEIRETDQPLEISQKLSDALTNSIRDTRAFLDKQALGLAVDALCASNQIVFMGVGGAASICLEASHLFAKAGRAASYVLDDYGQIVTASTMRAGQTLVAISHTGQTKSVADALQLARKAGARTIAITSDRRSAVATAAETALITWKHEKTSVALFGDFIEGRACQLYLVDLLFILVMFRSEQNEKDNLRLTGNALKDFYFSISS</sequence>
<evidence type="ECO:0000313" key="6">
    <source>
        <dbReference type="EMBL" id="NBZ89390.1"/>
    </source>
</evidence>
<evidence type="ECO:0000259" key="5">
    <source>
        <dbReference type="PROSITE" id="PS51464"/>
    </source>
</evidence>
<evidence type="ECO:0000259" key="4">
    <source>
        <dbReference type="PROSITE" id="PS51071"/>
    </source>
</evidence>
<dbReference type="InterPro" id="IPR046348">
    <property type="entry name" value="SIS_dom_sf"/>
</dbReference>
<dbReference type="PANTHER" id="PTHR30514:SF1">
    <property type="entry name" value="HTH-TYPE TRANSCRIPTIONAL REGULATOR HEXR-RELATED"/>
    <property type="match status" value="1"/>
</dbReference>
<evidence type="ECO:0000313" key="7">
    <source>
        <dbReference type="Proteomes" id="UP001193501"/>
    </source>
</evidence>
<feature type="domain" description="SIS" evidence="5">
    <location>
        <begin position="123"/>
        <end position="266"/>
    </location>
</feature>
<reference evidence="6" key="1">
    <citation type="submission" date="2020-01" db="EMBL/GenBank/DDBJ databases">
        <authorList>
            <person name="Chen W.-M."/>
        </authorList>
    </citation>
    <scope>NUCLEOTIDE SEQUENCE</scope>
    <source>
        <strain evidence="6">CYK-10</strain>
    </source>
</reference>
<dbReference type="InterPro" id="IPR035472">
    <property type="entry name" value="RpiR-like_SIS"/>
</dbReference>
<dbReference type="GO" id="GO:1901135">
    <property type="term" value="P:carbohydrate derivative metabolic process"/>
    <property type="evidence" value="ECO:0007669"/>
    <property type="project" value="InterPro"/>
</dbReference>
<dbReference type="Proteomes" id="UP001193501">
    <property type="component" value="Unassembled WGS sequence"/>
</dbReference>
<dbReference type="PANTHER" id="PTHR30514">
    <property type="entry name" value="GLUCOKINASE"/>
    <property type="match status" value="1"/>
</dbReference>
<keyword evidence="3" id="KW-0804">Transcription</keyword>
<dbReference type="EMBL" id="JAABNR010000022">
    <property type="protein sequence ID" value="NBZ89390.1"/>
    <property type="molecule type" value="Genomic_DNA"/>
</dbReference>
<dbReference type="SUPFAM" id="SSF53697">
    <property type="entry name" value="SIS domain"/>
    <property type="match status" value="1"/>
</dbReference>